<feature type="region of interest" description="Disordered" evidence="1">
    <location>
        <begin position="39"/>
        <end position="67"/>
    </location>
</feature>
<keyword evidence="3" id="KW-1185">Reference proteome</keyword>
<evidence type="ECO:0000313" key="3">
    <source>
        <dbReference type="Proteomes" id="UP001519290"/>
    </source>
</evidence>
<feature type="compositionally biased region" description="Polar residues" evidence="1">
    <location>
        <begin position="44"/>
        <end position="67"/>
    </location>
</feature>
<accession>A0ABS4X7C2</accession>
<dbReference type="EMBL" id="JAGIOD010000002">
    <property type="protein sequence ID" value="MBP2384365.1"/>
    <property type="molecule type" value="Genomic_DNA"/>
</dbReference>
<evidence type="ECO:0000256" key="1">
    <source>
        <dbReference type="SAM" id="MobiDB-lite"/>
    </source>
</evidence>
<protein>
    <submittedName>
        <fullName evidence="2">Uncharacterized protein</fullName>
    </submittedName>
</protein>
<organism evidence="2 3">
    <name type="scientific">Brachybacterium sacelli</name>
    <dbReference type="NCBI Taxonomy" id="173364"/>
    <lineage>
        <taxon>Bacteria</taxon>
        <taxon>Bacillati</taxon>
        <taxon>Actinomycetota</taxon>
        <taxon>Actinomycetes</taxon>
        <taxon>Micrococcales</taxon>
        <taxon>Dermabacteraceae</taxon>
        <taxon>Brachybacterium</taxon>
    </lineage>
</organism>
<reference evidence="2 3" key="1">
    <citation type="submission" date="2021-03" db="EMBL/GenBank/DDBJ databases">
        <title>Sequencing the genomes of 1000 actinobacteria strains.</title>
        <authorList>
            <person name="Klenk H.-P."/>
        </authorList>
    </citation>
    <scope>NUCLEOTIDE SEQUENCE [LARGE SCALE GENOMIC DNA]</scope>
    <source>
        <strain evidence="2 3">DSM 14566</strain>
    </source>
</reference>
<sequence>MLTVHLDAGGDTIRERVHRRGWLVKLADDAVEHAAQIDPDLADQSRNAHQLGRSTKPSVITRETTVS</sequence>
<comment type="caution">
    <text evidence="2">The sequence shown here is derived from an EMBL/GenBank/DDBJ whole genome shotgun (WGS) entry which is preliminary data.</text>
</comment>
<dbReference type="Proteomes" id="UP001519290">
    <property type="component" value="Unassembled WGS sequence"/>
</dbReference>
<evidence type="ECO:0000313" key="2">
    <source>
        <dbReference type="EMBL" id="MBP2384365.1"/>
    </source>
</evidence>
<proteinExistence type="predicted"/>
<dbReference type="RefSeq" id="WP_209905221.1">
    <property type="nucleotide sequence ID" value="NZ_BAAAJW010000013.1"/>
</dbReference>
<gene>
    <name evidence="2" type="ORF">JOF43_004354</name>
</gene>
<name>A0ABS4X7C2_9MICO</name>